<organism evidence="1 2">
    <name type="scientific">Puccinia coronata f. sp. avenae</name>
    <dbReference type="NCBI Taxonomy" id="200324"/>
    <lineage>
        <taxon>Eukaryota</taxon>
        <taxon>Fungi</taxon>
        <taxon>Dikarya</taxon>
        <taxon>Basidiomycota</taxon>
        <taxon>Pucciniomycotina</taxon>
        <taxon>Pucciniomycetes</taxon>
        <taxon>Pucciniales</taxon>
        <taxon>Pucciniaceae</taxon>
        <taxon>Puccinia</taxon>
    </lineage>
</organism>
<dbReference type="EMBL" id="PGCJ01000815">
    <property type="protein sequence ID" value="PLW19302.1"/>
    <property type="molecule type" value="Genomic_DNA"/>
</dbReference>
<evidence type="ECO:0000313" key="2">
    <source>
        <dbReference type="Proteomes" id="UP000235388"/>
    </source>
</evidence>
<reference evidence="1 2" key="1">
    <citation type="submission" date="2017-11" db="EMBL/GenBank/DDBJ databases">
        <title>De novo assembly and phasing of dikaryotic genomes from two isolates of Puccinia coronata f. sp. avenae, the causal agent of oat crown rust.</title>
        <authorList>
            <person name="Miller M.E."/>
            <person name="Zhang Y."/>
            <person name="Omidvar V."/>
            <person name="Sperschneider J."/>
            <person name="Schwessinger B."/>
            <person name="Raley C."/>
            <person name="Palmer J.M."/>
            <person name="Garnica D."/>
            <person name="Upadhyaya N."/>
            <person name="Rathjen J."/>
            <person name="Taylor J.M."/>
            <person name="Park R.F."/>
            <person name="Dodds P.N."/>
            <person name="Hirsch C.D."/>
            <person name="Kianian S.F."/>
            <person name="Figueroa M."/>
        </authorList>
    </citation>
    <scope>NUCLEOTIDE SEQUENCE [LARGE SCALE GENOMIC DNA]</scope>
    <source>
        <strain evidence="1">12NC29</strain>
    </source>
</reference>
<keyword evidence="2" id="KW-1185">Reference proteome</keyword>
<sequence>MFSNTQQLWKVHNGLGIEEFFVEFRKCIKELFGVAIEQQYLRDVGVPVYLGISNTAGINRSNTAAQAVLKQPCLTGGRTDTVRPKREPTGRTDLSDRSRLVLCNRSQELIGQACPTRRQVIRSDSACPTTGRTRLFEHRSNCRV</sequence>
<protein>
    <submittedName>
        <fullName evidence="1">Uncharacterized protein</fullName>
    </submittedName>
</protein>
<comment type="caution">
    <text evidence="1">The sequence shown here is derived from an EMBL/GenBank/DDBJ whole genome shotgun (WGS) entry which is preliminary data.</text>
</comment>
<dbReference type="AlphaFoldDB" id="A0A2N5T1D5"/>
<dbReference type="Proteomes" id="UP000235388">
    <property type="component" value="Unassembled WGS sequence"/>
</dbReference>
<accession>A0A2N5T1D5</accession>
<gene>
    <name evidence="1" type="ORF">PCANC_18487</name>
</gene>
<name>A0A2N5T1D5_9BASI</name>
<evidence type="ECO:0000313" key="1">
    <source>
        <dbReference type="EMBL" id="PLW19302.1"/>
    </source>
</evidence>
<proteinExistence type="predicted"/>